<dbReference type="Gene3D" id="1.20.1250.20">
    <property type="entry name" value="MFS general substrate transporter like domains"/>
    <property type="match status" value="1"/>
</dbReference>
<dbReference type="InterPro" id="IPR011701">
    <property type="entry name" value="MFS"/>
</dbReference>
<dbReference type="PANTHER" id="PTHR23513:SF9">
    <property type="entry name" value="ENTEROBACTIN EXPORTER ENTS"/>
    <property type="match status" value="1"/>
</dbReference>
<evidence type="ECO:0000313" key="8">
    <source>
        <dbReference type="EMBL" id="NMH89089.1"/>
    </source>
</evidence>
<evidence type="ECO:0000256" key="1">
    <source>
        <dbReference type="ARBA" id="ARBA00004651"/>
    </source>
</evidence>
<dbReference type="RefSeq" id="WP_169675952.1">
    <property type="nucleotide sequence ID" value="NZ_JABBHF010000010.1"/>
</dbReference>
<keyword evidence="2" id="KW-0813">Transport</keyword>
<protein>
    <submittedName>
        <fullName evidence="8">MFS transporter</fullName>
    </submittedName>
</protein>
<keyword evidence="3" id="KW-1003">Cell membrane</keyword>
<name>A0ABX1S3S5_9FLAO</name>
<evidence type="ECO:0000256" key="5">
    <source>
        <dbReference type="ARBA" id="ARBA00022989"/>
    </source>
</evidence>
<evidence type="ECO:0000313" key="9">
    <source>
        <dbReference type="Proteomes" id="UP000746690"/>
    </source>
</evidence>
<feature type="transmembrane region" description="Helical" evidence="7">
    <location>
        <begin position="265"/>
        <end position="286"/>
    </location>
</feature>
<feature type="transmembrane region" description="Helical" evidence="7">
    <location>
        <begin position="47"/>
        <end position="68"/>
    </location>
</feature>
<proteinExistence type="predicted"/>
<dbReference type="CDD" id="cd06173">
    <property type="entry name" value="MFS_MefA_like"/>
    <property type="match status" value="1"/>
</dbReference>
<dbReference type="Pfam" id="PF07690">
    <property type="entry name" value="MFS_1"/>
    <property type="match status" value="1"/>
</dbReference>
<dbReference type="InterPro" id="IPR036259">
    <property type="entry name" value="MFS_trans_sf"/>
</dbReference>
<dbReference type="Proteomes" id="UP000746690">
    <property type="component" value="Unassembled WGS sequence"/>
</dbReference>
<feature type="transmembrane region" description="Helical" evidence="7">
    <location>
        <begin position="20"/>
        <end position="41"/>
    </location>
</feature>
<evidence type="ECO:0000256" key="4">
    <source>
        <dbReference type="ARBA" id="ARBA00022692"/>
    </source>
</evidence>
<sequence length="422" mass="45938">MRKNDPYAALRIKEFNIFLLMRFLLVFGWSMQFIVIEWQVYSLTKDPLSLGIIGLMEIIPAFTMALFAGHIVDQREKRNLLAVCIAAFSLISLGLFLLTSDKFVGDWSTKAILYSIYALVFFGGFLRSFFGPTIFSLVALIVPKKIYPNAATWSTSTWKAAAVLGALFGGFSISWIGVDNTLCVVFLLVLLSFLLVFQIKQKPILNKKIGEPIKESLKVGIRFVFQNKAVLGALTLDMIAVLFGGTVAILSVFAQDVLEVGSEGFGILNASISLGSIVTMFATTYLPISKNTGKKLLVAVFIFGLSIIGFGLSSIFWVSVLMLFISGAADGISMVIRQTILQLKTPDDMRGRVSSVNSMFVGSSNELGAFESGLAAKLIGPVAAVVFGGSMTLLTVFAIGIKNPVLRELDLTEDVEAHEIED</sequence>
<feature type="transmembrane region" description="Helical" evidence="7">
    <location>
        <begin position="378"/>
        <end position="401"/>
    </location>
</feature>
<accession>A0ABX1S3S5</accession>
<dbReference type="PANTHER" id="PTHR23513">
    <property type="entry name" value="INTEGRAL MEMBRANE EFFLUX PROTEIN-RELATED"/>
    <property type="match status" value="1"/>
</dbReference>
<feature type="transmembrane region" description="Helical" evidence="7">
    <location>
        <begin position="160"/>
        <end position="178"/>
    </location>
</feature>
<dbReference type="EMBL" id="JABBHF010000010">
    <property type="protein sequence ID" value="NMH89089.1"/>
    <property type="molecule type" value="Genomic_DNA"/>
</dbReference>
<evidence type="ECO:0000256" key="3">
    <source>
        <dbReference type="ARBA" id="ARBA00022475"/>
    </source>
</evidence>
<feature type="transmembrane region" description="Helical" evidence="7">
    <location>
        <begin position="184"/>
        <end position="199"/>
    </location>
</feature>
<reference evidence="8 9" key="1">
    <citation type="submission" date="2020-04" db="EMBL/GenBank/DDBJ databases">
        <title>A Flavivirga sp. nov.</title>
        <authorList>
            <person name="Sun X."/>
        </authorList>
    </citation>
    <scope>NUCLEOTIDE SEQUENCE [LARGE SCALE GENOMIC DNA]</scope>
    <source>
        <strain evidence="8 9">Y03</strain>
    </source>
</reference>
<keyword evidence="4 7" id="KW-0812">Transmembrane</keyword>
<keyword evidence="9" id="KW-1185">Reference proteome</keyword>
<keyword evidence="6 7" id="KW-0472">Membrane</keyword>
<comment type="caution">
    <text evidence="8">The sequence shown here is derived from an EMBL/GenBank/DDBJ whole genome shotgun (WGS) entry which is preliminary data.</text>
</comment>
<feature type="transmembrane region" description="Helical" evidence="7">
    <location>
        <begin position="298"/>
        <end position="325"/>
    </location>
</feature>
<feature type="transmembrane region" description="Helical" evidence="7">
    <location>
        <begin position="230"/>
        <end position="253"/>
    </location>
</feature>
<dbReference type="SUPFAM" id="SSF103473">
    <property type="entry name" value="MFS general substrate transporter"/>
    <property type="match status" value="1"/>
</dbReference>
<feature type="transmembrane region" description="Helical" evidence="7">
    <location>
        <begin position="111"/>
        <end position="140"/>
    </location>
</feature>
<organism evidence="8 9">
    <name type="scientific">Flavivirga algicola</name>
    <dbReference type="NCBI Taxonomy" id="2729136"/>
    <lineage>
        <taxon>Bacteria</taxon>
        <taxon>Pseudomonadati</taxon>
        <taxon>Bacteroidota</taxon>
        <taxon>Flavobacteriia</taxon>
        <taxon>Flavobacteriales</taxon>
        <taxon>Flavobacteriaceae</taxon>
        <taxon>Flavivirga</taxon>
    </lineage>
</organism>
<evidence type="ECO:0000256" key="6">
    <source>
        <dbReference type="ARBA" id="ARBA00023136"/>
    </source>
</evidence>
<evidence type="ECO:0000256" key="2">
    <source>
        <dbReference type="ARBA" id="ARBA00022448"/>
    </source>
</evidence>
<feature type="transmembrane region" description="Helical" evidence="7">
    <location>
        <begin position="80"/>
        <end position="99"/>
    </location>
</feature>
<comment type="subcellular location">
    <subcellularLocation>
        <location evidence="1">Cell membrane</location>
        <topology evidence="1">Multi-pass membrane protein</topology>
    </subcellularLocation>
</comment>
<keyword evidence="5 7" id="KW-1133">Transmembrane helix</keyword>
<evidence type="ECO:0000256" key="7">
    <source>
        <dbReference type="SAM" id="Phobius"/>
    </source>
</evidence>
<gene>
    <name evidence="8" type="ORF">HHX25_16375</name>
</gene>